<name>A0ABR3NEG0_9TELE</name>
<evidence type="ECO:0000313" key="2">
    <source>
        <dbReference type="EMBL" id="KAL1275351.1"/>
    </source>
</evidence>
<organism evidence="2 3">
    <name type="scientific">Cirrhinus molitorella</name>
    <name type="common">mud carp</name>
    <dbReference type="NCBI Taxonomy" id="172907"/>
    <lineage>
        <taxon>Eukaryota</taxon>
        <taxon>Metazoa</taxon>
        <taxon>Chordata</taxon>
        <taxon>Craniata</taxon>
        <taxon>Vertebrata</taxon>
        <taxon>Euteleostomi</taxon>
        <taxon>Actinopterygii</taxon>
        <taxon>Neopterygii</taxon>
        <taxon>Teleostei</taxon>
        <taxon>Ostariophysi</taxon>
        <taxon>Cypriniformes</taxon>
        <taxon>Cyprinidae</taxon>
        <taxon>Labeoninae</taxon>
        <taxon>Labeonini</taxon>
        <taxon>Cirrhinus</taxon>
    </lineage>
</organism>
<proteinExistence type="predicted"/>
<dbReference type="Proteomes" id="UP001558613">
    <property type="component" value="Unassembled WGS sequence"/>
</dbReference>
<keyword evidence="3" id="KW-1185">Reference proteome</keyword>
<feature type="signal peptide" evidence="1">
    <location>
        <begin position="1"/>
        <end position="32"/>
    </location>
</feature>
<reference evidence="2 3" key="1">
    <citation type="submission" date="2023-09" db="EMBL/GenBank/DDBJ databases">
        <authorList>
            <person name="Wang M."/>
        </authorList>
    </citation>
    <scope>NUCLEOTIDE SEQUENCE [LARGE SCALE GENOMIC DNA]</scope>
    <source>
        <strain evidence="2">GT-2023</strain>
        <tissue evidence="2">Liver</tissue>
    </source>
</reference>
<protein>
    <submittedName>
        <fullName evidence="2">Uncharacterized protein</fullName>
    </submittedName>
</protein>
<dbReference type="EMBL" id="JAYMGO010000004">
    <property type="protein sequence ID" value="KAL1275351.1"/>
    <property type="molecule type" value="Genomic_DNA"/>
</dbReference>
<gene>
    <name evidence="2" type="ORF">QQF64_034974</name>
</gene>
<accession>A0ABR3NEG0</accession>
<evidence type="ECO:0000313" key="3">
    <source>
        <dbReference type="Proteomes" id="UP001558613"/>
    </source>
</evidence>
<sequence length="71" mass="7947">MPPPASSFIRLCVFLVQTLSSWLLIIQTFTQGSVPRPECRLVETDIKNDLIFNVVNATLSNYTKSSSQQAM</sequence>
<evidence type="ECO:0000256" key="1">
    <source>
        <dbReference type="SAM" id="SignalP"/>
    </source>
</evidence>
<comment type="caution">
    <text evidence="2">The sequence shown here is derived from an EMBL/GenBank/DDBJ whole genome shotgun (WGS) entry which is preliminary data.</text>
</comment>
<keyword evidence="1" id="KW-0732">Signal</keyword>
<feature type="chain" id="PRO_5045634389" evidence="1">
    <location>
        <begin position="33"/>
        <end position="71"/>
    </location>
</feature>